<gene>
    <name evidence="2" type="ORF">L486_02925</name>
</gene>
<feature type="region of interest" description="Disordered" evidence="1">
    <location>
        <begin position="1"/>
        <end position="28"/>
    </location>
</feature>
<reference evidence="2 3" key="1">
    <citation type="submission" date="2013-07" db="EMBL/GenBank/DDBJ databases">
        <title>The Genome Sequence of Kwoniella mangroviensis CBS10435.</title>
        <authorList>
            <consortium name="The Broad Institute Genome Sequencing Platform"/>
            <person name="Cuomo C."/>
            <person name="Litvintseva A."/>
            <person name="Chen Y."/>
            <person name="Heitman J."/>
            <person name="Sun S."/>
            <person name="Springer D."/>
            <person name="Dromer F."/>
            <person name="Young S.K."/>
            <person name="Zeng Q."/>
            <person name="Gargeya S."/>
            <person name="Fitzgerald M."/>
            <person name="Abouelleil A."/>
            <person name="Alvarado L."/>
            <person name="Berlin A.M."/>
            <person name="Chapman S.B."/>
            <person name="Dewar J."/>
            <person name="Goldberg J."/>
            <person name="Griggs A."/>
            <person name="Gujja S."/>
            <person name="Hansen M."/>
            <person name="Howarth C."/>
            <person name="Imamovic A."/>
            <person name="Larimer J."/>
            <person name="McCowan C."/>
            <person name="Murphy C."/>
            <person name="Pearson M."/>
            <person name="Priest M."/>
            <person name="Roberts A."/>
            <person name="Saif S."/>
            <person name="Shea T."/>
            <person name="Sykes S."/>
            <person name="Wortman J."/>
            <person name="Nusbaum C."/>
            <person name="Birren B."/>
        </authorList>
    </citation>
    <scope>NUCLEOTIDE SEQUENCE [LARGE SCALE GENOMIC DNA]</scope>
    <source>
        <strain evidence="2 3">CBS 10435</strain>
    </source>
</reference>
<sequence>MPLPSLTDDLESQRLTEMSRKEPPEDCLEEARRRLGSKYIDDEQVDGMELPYEGIISSGSEKTDKSRSFDDDVGHSDRMEDADGAELVITRTDRSGKSSKTIYRVKEGEEKLEGLSNGNDESLDSDL</sequence>
<dbReference type="Proteomes" id="UP000092583">
    <property type="component" value="Unassembled WGS sequence"/>
</dbReference>
<dbReference type="EMBL" id="KI669460">
    <property type="protein sequence ID" value="OCF60245.1"/>
    <property type="molecule type" value="Genomic_DNA"/>
</dbReference>
<proteinExistence type="predicted"/>
<feature type="compositionally biased region" description="Basic and acidic residues" evidence="1">
    <location>
        <begin position="11"/>
        <end position="28"/>
    </location>
</feature>
<keyword evidence="3" id="KW-1185">Reference proteome</keyword>
<feature type="compositionally biased region" description="Basic and acidic residues" evidence="1">
    <location>
        <begin position="61"/>
        <end position="81"/>
    </location>
</feature>
<reference evidence="3" key="2">
    <citation type="submission" date="2013-12" db="EMBL/GenBank/DDBJ databases">
        <title>Evolution of pathogenesis and genome organization in the Tremellales.</title>
        <authorList>
            <person name="Cuomo C."/>
            <person name="Litvintseva A."/>
            <person name="Heitman J."/>
            <person name="Chen Y."/>
            <person name="Sun S."/>
            <person name="Springer D."/>
            <person name="Dromer F."/>
            <person name="Young S."/>
            <person name="Zeng Q."/>
            <person name="Chapman S."/>
            <person name="Gujja S."/>
            <person name="Saif S."/>
            <person name="Birren B."/>
        </authorList>
    </citation>
    <scope>NUCLEOTIDE SEQUENCE [LARGE SCALE GENOMIC DNA]</scope>
    <source>
        <strain evidence="3">CBS 10435</strain>
    </source>
</reference>
<feature type="region of interest" description="Disordered" evidence="1">
    <location>
        <begin position="108"/>
        <end position="127"/>
    </location>
</feature>
<evidence type="ECO:0000313" key="2">
    <source>
        <dbReference type="EMBL" id="OCF60245.1"/>
    </source>
</evidence>
<organism evidence="2 3">
    <name type="scientific">Kwoniella mangroviensis CBS 10435</name>
    <dbReference type="NCBI Taxonomy" id="1331196"/>
    <lineage>
        <taxon>Eukaryota</taxon>
        <taxon>Fungi</taxon>
        <taxon>Dikarya</taxon>
        <taxon>Basidiomycota</taxon>
        <taxon>Agaricomycotina</taxon>
        <taxon>Tremellomycetes</taxon>
        <taxon>Tremellales</taxon>
        <taxon>Cryptococcaceae</taxon>
        <taxon>Kwoniella</taxon>
    </lineage>
</organism>
<feature type="region of interest" description="Disordered" evidence="1">
    <location>
        <begin position="56"/>
        <end position="83"/>
    </location>
</feature>
<name>A0A1B9IXJ2_9TREE</name>
<evidence type="ECO:0000256" key="1">
    <source>
        <dbReference type="SAM" id="MobiDB-lite"/>
    </source>
</evidence>
<protein>
    <submittedName>
        <fullName evidence="2">Uncharacterized protein</fullName>
    </submittedName>
</protein>
<accession>A0A1B9IXJ2</accession>
<dbReference type="AlphaFoldDB" id="A0A1B9IXJ2"/>
<evidence type="ECO:0000313" key="3">
    <source>
        <dbReference type="Proteomes" id="UP000092583"/>
    </source>
</evidence>